<evidence type="ECO:0000259" key="7">
    <source>
        <dbReference type="PROSITE" id="PS50944"/>
    </source>
</evidence>
<dbReference type="SUPFAM" id="SSF46785">
    <property type="entry name" value="Winged helix' DNA-binding domain"/>
    <property type="match status" value="1"/>
</dbReference>
<evidence type="ECO:0000256" key="5">
    <source>
        <dbReference type="ARBA" id="ARBA00023163"/>
    </source>
</evidence>
<comment type="caution">
    <text evidence="8">The sequence shown here is derived from an EMBL/GenBank/DDBJ whole genome shotgun (WGS) entry which is preliminary data.</text>
</comment>
<name>A0A351U5Z2_9BACT</name>
<reference evidence="8" key="2">
    <citation type="submission" date="2020-01" db="EMBL/GenBank/DDBJ databases">
        <authorList>
            <person name="Campanaro S."/>
        </authorList>
    </citation>
    <scope>NUCLEOTIDE SEQUENCE</scope>
    <source>
        <strain evidence="8">AS06rmzACSIP_7</strain>
    </source>
</reference>
<dbReference type="EMBL" id="JAAYEE010000147">
    <property type="protein sequence ID" value="NLW35608.1"/>
    <property type="molecule type" value="Genomic_DNA"/>
</dbReference>
<dbReference type="GO" id="GO:0003700">
    <property type="term" value="F:DNA-binding transcription factor activity"/>
    <property type="evidence" value="ECO:0007669"/>
    <property type="project" value="InterPro"/>
</dbReference>
<evidence type="ECO:0000313" key="9">
    <source>
        <dbReference type="Proteomes" id="UP000777265"/>
    </source>
</evidence>
<accession>A0A351U5Z2</accession>
<sequence length="160" mass="18189">MSGPKPLSSNMEDYLEAIATLKKQIGVARVKDIGRLLNVKNSSVTAALNTLSDAGLVRHERYGCADLTEQGEILARDVIARHDTLVTFLTKILGVDSWVAEMDACRMEHSMSREGFERLAKFIDFVAAYPENEKPEWLRNLDHYMKTGERVQCRIKKYNR</sequence>
<evidence type="ECO:0000256" key="1">
    <source>
        <dbReference type="ARBA" id="ARBA00007871"/>
    </source>
</evidence>
<dbReference type="SMART" id="SM00529">
    <property type="entry name" value="HTH_DTXR"/>
    <property type="match status" value="1"/>
</dbReference>
<dbReference type="STRING" id="909663.GCA_000512235_01902"/>
<dbReference type="SUPFAM" id="SSF47979">
    <property type="entry name" value="Iron-dependent repressor protein, dimerization domain"/>
    <property type="match status" value="1"/>
</dbReference>
<dbReference type="GO" id="GO:0046914">
    <property type="term" value="F:transition metal ion binding"/>
    <property type="evidence" value="ECO:0007669"/>
    <property type="project" value="InterPro"/>
</dbReference>
<protein>
    <recommendedName>
        <fullName evidence="2">Transcriptional regulator MntR</fullName>
    </recommendedName>
</protein>
<dbReference type="PANTHER" id="PTHR33238">
    <property type="entry name" value="IRON (METAL) DEPENDENT REPRESSOR, DTXR FAMILY"/>
    <property type="match status" value="1"/>
</dbReference>
<dbReference type="InterPro" id="IPR036421">
    <property type="entry name" value="Fe_dep_repressor_sf"/>
</dbReference>
<dbReference type="GO" id="GO:0003677">
    <property type="term" value="F:DNA binding"/>
    <property type="evidence" value="ECO:0007669"/>
    <property type="project" value="UniProtKB-KW"/>
</dbReference>
<dbReference type="InterPro" id="IPR022689">
    <property type="entry name" value="Iron_dep_repressor"/>
</dbReference>
<dbReference type="AlphaFoldDB" id="A0A351U5Z2"/>
<dbReference type="InterPro" id="IPR036388">
    <property type="entry name" value="WH-like_DNA-bd_sf"/>
</dbReference>
<dbReference type="Pfam" id="PF02742">
    <property type="entry name" value="Fe_dep_repr_C"/>
    <property type="match status" value="1"/>
</dbReference>
<comment type="function">
    <text evidence="6">In the presence of manganese, represses expression of mntH and mntS. Up-regulates expression of mntP.</text>
</comment>
<evidence type="ECO:0000256" key="2">
    <source>
        <dbReference type="ARBA" id="ARBA00022386"/>
    </source>
</evidence>
<dbReference type="PANTHER" id="PTHR33238:SF7">
    <property type="entry name" value="IRON-DEPENDENT TRANSCRIPTIONAL REGULATOR"/>
    <property type="match status" value="1"/>
</dbReference>
<dbReference type="InterPro" id="IPR022687">
    <property type="entry name" value="HTH_DTXR"/>
</dbReference>
<evidence type="ECO:0000313" key="8">
    <source>
        <dbReference type="EMBL" id="NLW35608.1"/>
    </source>
</evidence>
<evidence type="ECO:0000256" key="6">
    <source>
        <dbReference type="ARBA" id="ARBA00025185"/>
    </source>
</evidence>
<dbReference type="Gene3D" id="1.10.60.10">
    <property type="entry name" value="Iron dependent repressor, metal binding and dimerisation domain"/>
    <property type="match status" value="1"/>
</dbReference>
<evidence type="ECO:0000256" key="3">
    <source>
        <dbReference type="ARBA" id="ARBA00023015"/>
    </source>
</evidence>
<dbReference type="InterPro" id="IPR001367">
    <property type="entry name" value="Fe_dep_repressor"/>
</dbReference>
<keyword evidence="4" id="KW-0238">DNA-binding</keyword>
<feature type="domain" description="HTH dtxR-type" evidence="7">
    <location>
        <begin position="7"/>
        <end position="68"/>
    </location>
</feature>
<dbReference type="Pfam" id="PF01325">
    <property type="entry name" value="Fe_dep_repress"/>
    <property type="match status" value="1"/>
</dbReference>
<dbReference type="Proteomes" id="UP000777265">
    <property type="component" value="Unassembled WGS sequence"/>
</dbReference>
<dbReference type="InterPro" id="IPR050536">
    <property type="entry name" value="DtxR_MntR_Metal-Reg"/>
</dbReference>
<dbReference type="GO" id="GO:0046983">
    <property type="term" value="F:protein dimerization activity"/>
    <property type="evidence" value="ECO:0007669"/>
    <property type="project" value="InterPro"/>
</dbReference>
<evidence type="ECO:0000256" key="4">
    <source>
        <dbReference type="ARBA" id="ARBA00023125"/>
    </source>
</evidence>
<gene>
    <name evidence="8" type="ORF">GXY80_09040</name>
</gene>
<proteinExistence type="inferred from homology"/>
<reference evidence="8" key="1">
    <citation type="journal article" date="2020" name="Biotechnol. Biofuels">
        <title>New insights from the biogas microbiome by comprehensive genome-resolved metagenomics of nearly 1600 species originating from multiple anaerobic digesters.</title>
        <authorList>
            <person name="Campanaro S."/>
            <person name="Treu L."/>
            <person name="Rodriguez-R L.M."/>
            <person name="Kovalovszki A."/>
            <person name="Ziels R.M."/>
            <person name="Maus I."/>
            <person name="Zhu X."/>
            <person name="Kougias P.G."/>
            <person name="Basile A."/>
            <person name="Luo G."/>
            <person name="Schluter A."/>
            <person name="Konstantinidis K.T."/>
            <person name="Angelidaki I."/>
        </authorList>
    </citation>
    <scope>NUCLEOTIDE SEQUENCE</scope>
    <source>
        <strain evidence="8">AS06rmzACSIP_7</strain>
    </source>
</reference>
<organism evidence="8 9">
    <name type="scientific">Syntrophorhabdus aromaticivorans</name>
    <dbReference type="NCBI Taxonomy" id="328301"/>
    <lineage>
        <taxon>Bacteria</taxon>
        <taxon>Pseudomonadati</taxon>
        <taxon>Thermodesulfobacteriota</taxon>
        <taxon>Syntrophorhabdia</taxon>
        <taxon>Syntrophorhabdales</taxon>
        <taxon>Syntrophorhabdaceae</taxon>
        <taxon>Syntrophorhabdus</taxon>
    </lineage>
</organism>
<dbReference type="PROSITE" id="PS50944">
    <property type="entry name" value="HTH_DTXR"/>
    <property type="match status" value="1"/>
</dbReference>
<comment type="similarity">
    <text evidence="1">Belongs to the DtxR/MntR family.</text>
</comment>
<dbReference type="InterPro" id="IPR036390">
    <property type="entry name" value="WH_DNA-bd_sf"/>
</dbReference>
<keyword evidence="3" id="KW-0805">Transcription regulation</keyword>
<dbReference type="Gene3D" id="1.10.10.10">
    <property type="entry name" value="Winged helix-like DNA-binding domain superfamily/Winged helix DNA-binding domain"/>
    <property type="match status" value="1"/>
</dbReference>
<keyword evidence="5" id="KW-0804">Transcription</keyword>